<feature type="transmembrane region" description="Helical" evidence="5">
    <location>
        <begin position="381"/>
        <end position="401"/>
    </location>
</feature>
<feature type="transmembrane region" description="Helical" evidence="5">
    <location>
        <begin position="413"/>
        <end position="433"/>
    </location>
</feature>
<dbReference type="Gene3D" id="1.20.1250.20">
    <property type="entry name" value="MFS general substrate transporter like domains"/>
    <property type="match status" value="1"/>
</dbReference>
<evidence type="ECO:0000256" key="5">
    <source>
        <dbReference type="SAM" id="Phobius"/>
    </source>
</evidence>
<proteinExistence type="predicted"/>
<protein>
    <submittedName>
        <fullName evidence="7">Major facilitator superfamily protein, putative</fullName>
        <ecNumber evidence="7">3.6.3.44</ecNumber>
    </submittedName>
</protein>
<dbReference type="OMA" id="TAMGFTI"/>
<dbReference type="GO" id="GO:0022857">
    <property type="term" value="F:transmembrane transporter activity"/>
    <property type="evidence" value="ECO:0007669"/>
    <property type="project" value="InterPro"/>
</dbReference>
<feature type="transmembrane region" description="Helical" evidence="5">
    <location>
        <begin position="51"/>
        <end position="69"/>
    </location>
</feature>
<feature type="transmembrane region" description="Helical" evidence="5">
    <location>
        <begin position="479"/>
        <end position="499"/>
    </location>
</feature>
<feature type="transmembrane region" description="Helical" evidence="5">
    <location>
        <begin position="352"/>
        <end position="374"/>
    </location>
</feature>
<dbReference type="PANTHER" id="PTHR24064">
    <property type="entry name" value="SOLUTE CARRIER FAMILY 22 MEMBER"/>
    <property type="match status" value="1"/>
</dbReference>
<evidence type="ECO:0000256" key="3">
    <source>
        <dbReference type="ARBA" id="ARBA00022989"/>
    </source>
</evidence>
<feature type="transmembrane region" description="Helical" evidence="5">
    <location>
        <begin position="122"/>
        <end position="145"/>
    </location>
</feature>
<dbReference type="GO" id="GO:0016020">
    <property type="term" value="C:membrane"/>
    <property type="evidence" value="ECO:0007669"/>
    <property type="project" value="UniProtKB-SubCell"/>
</dbReference>
<dbReference type="SUPFAM" id="SSF103473">
    <property type="entry name" value="MFS general substrate transporter"/>
    <property type="match status" value="1"/>
</dbReference>
<dbReference type="InterPro" id="IPR036259">
    <property type="entry name" value="MFS_trans_sf"/>
</dbReference>
<dbReference type="EMBL" id="GL984048">
    <property type="protein sequence ID" value="EGR30153.1"/>
    <property type="molecule type" value="Genomic_DNA"/>
</dbReference>
<dbReference type="eggNOG" id="KOG0255">
    <property type="taxonomic scope" value="Eukaryota"/>
</dbReference>
<feature type="transmembrane region" description="Helical" evidence="5">
    <location>
        <begin position="214"/>
        <end position="234"/>
    </location>
</feature>
<dbReference type="AlphaFoldDB" id="G0QXA1"/>
<dbReference type="Proteomes" id="UP000008983">
    <property type="component" value="Unassembled WGS sequence"/>
</dbReference>
<dbReference type="STRING" id="857967.G0QXA1"/>
<organism evidence="7 8">
    <name type="scientific">Ichthyophthirius multifiliis</name>
    <name type="common">White spot disease agent</name>
    <name type="synonym">Ich</name>
    <dbReference type="NCBI Taxonomy" id="5932"/>
    <lineage>
        <taxon>Eukaryota</taxon>
        <taxon>Sar</taxon>
        <taxon>Alveolata</taxon>
        <taxon>Ciliophora</taxon>
        <taxon>Intramacronucleata</taxon>
        <taxon>Oligohymenophorea</taxon>
        <taxon>Hymenostomatida</taxon>
        <taxon>Ophryoglenina</taxon>
        <taxon>Ichthyophthirius</taxon>
    </lineage>
</organism>
<sequence length="541" mass="63635">MLNQSQTINNNHNNNFRKSNNLSSVSSKEKPEKFSFEQFLEKVGTQDWYQIRSFVCFCIQWFVIGWFIASQSFLFQKPQLIEYNVKEKDLCIVLKNNISDILKPNQFKSISMEFSLYCDQDYLRNIFVFLGPLTAIFSYIIFGYLSDNYGRKHGLKLAWKIFTFGTIILYLTKVLFLVISGYIITSFGAYSILIIQLSLINEQSTGKVRVLSQVGLNIGFSLGQLIFSFFPFVIEEWRQLVFISAVIPAILLNILIEQCKESPRYYYTKSKIKALRMLNYIASINEKQLLNIDLERSVWSEEAKYRQFVYQDIFRFQSIRVSLFGGLIIFFCGEMMYKASEITIHRIDKQNIYLQLFYLTLADLIAGIFTLFFINLYKRKIQLQITCILSVLFIITSQIFSNLYQINIDNDQTFPIIFSMILIQLSRLFVSYFRNVTFVYFAELFPTVVRSMTLGMIFSFAQLGLIMIQFMSITQMNDFVLIVPIVFLNIVALFHFQWLPETNVENQYIKDEIQEISFGQDDDFFLEEDDQNIQNKYVKYD</sequence>
<keyword evidence="4 5" id="KW-0472">Membrane</keyword>
<evidence type="ECO:0000259" key="6">
    <source>
        <dbReference type="PROSITE" id="PS50850"/>
    </source>
</evidence>
<evidence type="ECO:0000313" key="8">
    <source>
        <dbReference type="Proteomes" id="UP000008983"/>
    </source>
</evidence>
<evidence type="ECO:0000313" key="7">
    <source>
        <dbReference type="EMBL" id="EGR30153.1"/>
    </source>
</evidence>
<feature type="transmembrane region" description="Helical" evidence="5">
    <location>
        <begin position="454"/>
        <end position="473"/>
    </location>
</feature>
<feature type="transmembrane region" description="Helical" evidence="5">
    <location>
        <begin position="157"/>
        <end position="176"/>
    </location>
</feature>
<dbReference type="InParanoid" id="G0QXA1"/>
<dbReference type="GeneID" id="14906267"/>
<keyword evidence="7" id="KW-0378">Hydrolase</keyword>
<feature type="domain" description="Major facilitator superfamily (MFS) profile" evidence="6">
    <location>
        <begin position="58"/>
        <end position="503"/>
    </location>
</feature>
<dbReference type="OrthoDB" id="5296287at2759"/>
<evidence type="ECO:0000256" key="4">
    <source>
        <dbReference type="ARBA" id="ARBA00023136"/>
    </source>
</evidence>
<feature type="transmembrane region" description="Helical" evidence="5">
    <location>
        <begin position="182"/>
        <end position="202"/>
    </location>
</feature>
<name>G0QXA1_ICHMU</name>
<evidence type="ECO:0000256" key="2">
    <source>
        <dbReference type="ARBA" id="ARBA00022692"/>
    </source>
</evidence>
<keyword evidence="8" id="KW-1185">Reference proteome</keyword>
<dbReference type="GO" id="GO:0016787">
    <property type="term" value="F:hydrolase activity"/>
    <property type="evidence" value="ECO:0007669"/>
    <property type="project" value="UniProtKB-KW"/>
</dbReference>
<feature type="transmembrane region" description="Helical" evidence="5">
    <location>
        <begin position="240"/>
        <end position="256"/>
    </location>
</feature>
<keyword evidence="2 5" id="KW-0812">Transmembrane</keyword>
<evidence type="ECO:0000256" key="1">
    <source>
        <dbReference type="ARBA" id="ARBA00004141"/>
    </source>
</evidence>
<gene>
    <name evidence="7" type="ORF">IMG5_140030</name>
</gene>
<dbReference type="Pfam" id="PF00083">
    <property type="entry name" value="Sugar_tr"/>
    <property type="match status" value="1"/>
</dbReference>
<feature type="transmembrane region" description="Helical" evidence="5">
    <location>
        <begin position="321"/>
        <end position="340"/>
    </location>
</feature>
<dbReference type="EC" id="3.6.3.44" evidence="7"/>
<dbReference type="PROSITE" id="PS50850">
    <property type="entry name" value="MFS"/>
    <property type="match status" value="1"/>
</dbReference>
<dbReference type="RefSeq" id="XP_004031389.1">
    <property type="nucleotide sequence ID" value="XM_004031341.1"/>
</dbReference>
<reference evidence="7 8" key="1">
    <citation type="submission" date="2011-07" db="EMBL/GenBank/DDBJ databases">
        <authorList>
            <person name="Coyne R."/>
            <person name="Brami D."/>
            <person name="Johnson J."/>
            <person name="Hostetler J."/>
            <person name="Hannick L."/>
            <person name="Clark T."/>
            <person name="Cassidy-Hanley D."/>
            <person name="Inman J."/>
        </authorList>
    </citation>
    <scope>NUCLEOTIDE SEQUENCE [LARGE SCALE GENOMIC DNA]</scope>
    <source>
        <strain evidence="7 8">G5</strain>
    </source>
</reference>
<dbReference type="InterPro" id="IPR020846">
    <property type="entry name" value="MFS_dom"/>
</dbReference>
<comment type="subcellular location">
    <subcellularLocation>
        <location evidence="1">Membrane</location>
        <topology evidence="1">Multi-pass membrane protein</topology>
    </subcellularLocation>
</comment>
<dbReference type="InterPro" id="IPR005828">
    <property type="entry name" value="MFS_sugar_transport-like"/>
</dbReference>
<keyword evidence="3 5" id="KW-1133">Transmembrane helix</keyword>
<accession>G0QXA1</accession>